<keyword evidence="2" id="KW-0687">Ribonucleoprotein</keyword>
<organism evidence="2 3">
    <name type="scientific">Platysternon megacephalum</name>
    <name type="common">big-headed turtle</name>
    <dbReference type="NCBI Taxonomy" id="55544"/>
    <lineage>
        <taxon>Eukaryota</taxon>
        <taxon>Metazoa</taxon>
        <taxon>Chordata</taxon>
        <taxon>Craniata</taxon>
        <taxon>Vertebrata</taxon>
        <taxon>Euteleostomi</taxon>
        <taxon>Archelosauria</taxon>
        <taxon>Testudinata</taxon>
        <taxon>Testudines</taxon>
        <taxon>Cryptodira</taxon>
        <taxon>Durocryptodira</taxon>
        <taxon>Testudinoidea</taxon>
        <taxon>Platysternidae</taxon>
        <taxon>Platysternon</taxon>
    </lineage>
</organism>
<protein>
    <submittedName>
        <fullName evidence="2">Heterogeneous nuclear ribonucleoprotein H3</fullName>
    </submittedName>
</protein>
<comment type="caution">
    <text evidence="2">The sequence shown here is derived from an EMBL/GenBank/DDBJ whole genome shotgun (WGS) entry which is preliminary data.</text>
</comment>
<name>A0A4D9F1V3_9SAUR</name>
<sequence>MELPEGESEPAPRQRAGRAGSCPGRSFPAGSAPAGGKRGACRGARGRLCWRRRGGGRLRLWAPGSGLGRGLGTRRPVGAWTGSGSRSAQL</sequence>
<accession>A0A4D9F1V3</accession>
<evidence type="ECO:0000256" key="1">
    <source>
        <dbReference type="SAM" id="MobiDB-lite"/>
    </source>
</evidence>
<dbReference type="EMBL" id="QXTE01000025">
    <property type="protein sequence ID" value="TFK12130.1"/>
    <property type="molecule type" value="Genomic_DNA"/>
</dbReference>
<dbReference type="AlphaFoldDB" id="A0A4D9F1V3"/>
<keyword evidence="3" id="KW-1185">Reference proteome</keyword>
<gene>
    <name evidence="2" type="ORF">DR999_PMT04575</name>
</gene>
<feature type="region of interest" description="Disordered" evidence="1">
    <location>
        <begin position="61"/>
        <end position="90"/>
    </location>
</feature>
<evidence type="ECO:0000313" key="3">
    <source>
        <dbReference type="Proteomes" id="UP000297703"/>
    </source>
</evidence>
<reference evidence="2 3" key="1">
    <citation type="submission" date="2019-04" db="EMBL/GenBank/DDBJ databases">
        <title>Draft genome of the big-headed turtle Platysternon megacephalum.</title>
        <authorList>
            <person name="Gong S."/>
        </authorList>
    </citation>
    <scope>NUCLEOTIDE SEQUENCE [LARGE SCALE GENOMIC DNA]</scope>
    <source>
        <strain evidence="2">DO16091913</strain>
        <tissue evidence="2">Muscle</tissue>
    </source>
</reference>
<dbReference type="GO" id="GO:1990904">
    <property type="term" value="C:ribonucleoprotein complex"/>
    <property type="evidence" value="ECO:0007669"/>
    <property type="project" value="UniProtKB-KW"/>
</dbReference>
<proteinExistence type="predicted"/>
<dbReference type="Proteomes" id="UP000297703">
    <property type="component" value="Unassembled WGS sequence"/>
</dbReference>
<reference evidence="2 3" key="2">
    <citation type="submission" date="2019-04" db="EMBL/GenBank/DDBJ databases">
        <title>The genome sequence of big-headed turtle.</title>
        <authorList>
            <person name="Gong S."/>
        </authorList>
    </citation>
    <scope>NUCLEOTIDE SEQUENCE [LARGE SCALE GENOMIC DNA]</scope>
    <source>
        <strain evidence="2">DO16091913</strain>
        <tissue evidence="2">Muscle</tissue>
    </source>
</reference>
<evidence type="ECO:0000313" key="2">
    <source>
        <dbReference type="EMBL" id="TFK12130.1"/>
    </source>
</evidence>
<feature type="region of interest" description="Disordered" evidence="1">
    <location>
        <begin position="1"/>
        <end position="43"/>
    </location>
</feature>